<evidence type="ECO:0000256" key="1">
    <source>
        <dbReference type="ARBA" id="ARBA00001968"/>
    </source>
</evidence>
<gene>
    <name evidence="9" type="ORF">HHUSO_G13766</name>
</gene>
<evidence type="ECO:0000256" key="3">
    <source>
        <dbReference type="ARBA" id="ARBA00006958"/>
    </source>
</evidence>
<evidence type="ECO:0000256" key="7">
    <source>
        <dbReference type="ARBA" id="ARBA00023242"/>
    </source>
</evidence>
<comment type="subcellular location">
    <subcellularLocation>
        <location evidence="2">Nucleus</location>
    </subcellularLocation>
</comment>
<comment type="caution">
    <text evidence="9">The sequence shown here is derived from an EMBL/GenBank/DDBJ whole genome shotgun (WGS) entry which is preliminary data.</text>
</comment>
<accession>A0ABR0ZGZ1</accession>
<dbReference type="Proteomes" id="UP001369086">
    <property type="component" value="Unassembled WGS sequence"/>
</dbReference>
<sequence length="310" mass="35553">LQMLIRELQPYYCDPKGRKWPFHNTVLASLWTLSNQESYRGVADRFNTSKSLICTHLHVVCFLISNHLSWKISWPTHLAVHDIEQGFLRAGFPKTLCAVDGCHIPIEKPQGIEIPETYFNKKHFYSVNLWRSNLTAFCNNTARFIHINVGYPGSWYDARVFHMTEVARLLLEKPQSLLPGDLHITGDAAYPLSQFLMTPFRDNGHLTVEQKRYNQRHSSARMVIERAFGLLKTRFRRLKGLHMNNLHQLSLAVTACCILHNICLETECELQIDEALGDNVANDVNQPHNPPNDNHGVNKRNGIAASLYIE</sequence>
<dbReference type="PANTHER" id="PTHR22930">
    <property type="match status" value="1"/>
</dbReference>
<keyword evidence="6" id="KW-0378">Hydrolase</keyword>
<keyword evidence="10" id="KW-1185">Reference proteome</keyword>
<name>A0ABR0ZGZ1_HUSHU</name>
<evidence type="ECO:0000256" key="2">
    <source>
        <dbReference type="ARBA" id="ARBA00004123"/>
    </source>
</evidence>
<comment type="cofactor">
    <cofactor evidence="1">
        <name>a divalent metal cation</name>
        <dbReference type="ChEBI" id="CHEBI:60240"/>
    </cofactor>
</comment>
<reference evidence="9 10" key="1">
    <citation type="submission" date="2021-05" db="EMBL/GenBank/DDBJ databases">
        <authorList>
            <person name="Zahm M."/>
            <person name="Klopp C."/>
            <person name="Cabau C."/>
            <person name="Kuhl H."/>
            <person name="Suciu R."/>
            <person name="Ciorpac M."/>
            <person name="Holostenco D."/>
            <person name="Gessner J."/>
            <person name="Wuertz S."/>
            <person name="Hohne C."/>
            <person name="Stock M."/>
            <person name="Gislard M."/>
            <person name="Lluch J."/>
            <person name="Milhes M."/>
            <person name="Lampietro C."/>
            <person name="Lopez Roques C."/>
            <person name="Donnadieu C."/>
            <person name="Du K."/>
            <person name="Schartl M."/>
            <person name="Guiguen Y."/>
        </authorList>
    </citation>
    <scope>NUCLEOTIDE SEQUENCE [LARGE SCALE GENOMIC DNA]</scope>
    <source>
        <strain evidence="9">Hh-F2</strain>
        <tissue evidence="9">Blood</tissue>
    </source>
</reference>
<evidence type="ECO:0000256" key="4">
    <source>
        <dbReference type="ARBA" id="ARBA00022722"/>
    </source>
</evidence>
<dbReference type="Pfam" id="PF13359">
    <property type="entry name" value="DDE_Tnp_4"/>
    <property type="match status" value="1"/>
</dbReference>
<proteinExistence type="inferred from homology"/>
<dbReference type="EMBL" id="JAHFZB010000011">
    <property type="protein sequence ID" value="KAK6484080.1"/>
    <property type="molecule type" value="Genomic_DNA"/>
</dbReference>
<dbReference type="PANTHER" id="PTHR22930:SF237">
    <property type="entry name" value="SI:CH73-257C13.2"/>
    <property type="match status" value="1"/>
</dbReference>
<evidence type="ECO:0000256" key="5">
    <source>
        <dbReference type="ARBA" id="ARBA00022723"/>
    </source>
</evidence>
<evidence type="ECO:0000259" key="8">
    <source>
        <dbReference type="Pfam" id="PF13359"/>
    </source>
</evidence>
<dbReference type="InterPro" id="IPR045249">
    <property type="entry name" value="HARBI1-like"/>
</dbReference>
<feature type="domain" description="DDE Tnp4" evidence="8">
    <location>
        <begin position="99"/>
        <end position="261"/>
    </location>
</feature>
<comment type="similarity">
    <text evidence="3">Belongs to the HARBI1 family.</text>
</comment>
<evidence type="ECO:0000313" key="10">
    <source>
        <dbReference type="Proteomes" id="UP001369086"/>
    </source>
</evidence>
<evidence type="ECO:0000256" key="6">
    <source>
        <dbReference type="ARBA" id="ARBA00022801"/>
    </source>
</evidence>
<keyword evidence="4" id="KW-0540">Nuclease</keyword>
<keyword evidence="5" id="KW-0479">Metal-binding</keyword>
<dbReference type="InterPro" id="IPR027806">
    <property type="entry name" value="HARBI1_dom"/>
</dbReference>
<protein>
    <submittedName>
        <fullName evidence="9">Nuclease HARBI1</fullName>
    </submittedName>
</protein>
<evidence type="ECO:0000313" key="9">
    <source>
        <dbReference type="EMBL" id="KAK6484080.1"/>
    </source>
</evidence>
<keyword evidence="7" id="KW-0539">Nucleus</keyword>
<feature type="non-terminal residue" evidence="9">
    <location>
        <position position="1"/>
    </location>
</feature>
<organism evidence="9 10">
    <name type="scientific">Huso huso</name>
    <name type="common">Beluga</name>
    <name type="synonym">Acipenser huso</name>
    <dbReference type="NCBI Taxonomy" id="61971"/>
    <lineage>
        <taxon>Eukaryota</taxon>
        <taxon>Metazoa</taxon>
        <taxon>Chordata</taxon>
        <taxon>Craniata</taxon>
        <taxon>Vertebrata</taxon>
        <taxon>Euteleostomi</taxon>
        <taxon>Actinopterygii</taxon>
        <taxon>Chondrostei</taxon>
        <taxon>Acipenseriformes</taxon>
        <taxon>Acipenseridae</taxon>
        <taxon>Huso</taxon>
    </lineage>
</organism>